<keyword evidence="1" id="KW-0812">Transmembrane</keyword>
<evidence type="ECO:0000256" key="1">
    <source>
        <dbReference type="SAM" id="Phobius"/>
    </source>
</evidence>
<feature type="transmembrane region" description="Helical" evidence="1">
    <location>
        <begin position="83"/>
        <end position="102"/>
    </location>
</feature>
<protein>
    <submittedName>
        <fullName evidence="2">Uncharacterized protein</fullName>
    </submittedName>
</protein>
<dbReference type="EMBL" id="JADKFW010000004">
    <property type="protein sequence ID" value="MBK9716834.1"/>
    <property type="molecule type" value="Genomic_DNA"/>
</dbReference>
<feature type="transmembrane region" description="Helical" evidence="1">
    <location>
        <begin position="42"/>
        <end position="62"/>
    </location>
</feature>
<organism evidence="2 3">
    <name type="scientific">Candidatus Defluviibacterium haderslevense</name>
    <dbReference type="NCBI Taxonomy" id="2981993"/>
    <lineage>
        <taxon>Bacteria</taxon>
        <taxon>Pseudomonadati</taxon>
        <taxon>Bacteroidota</taxon>
        <taxon>Saprospiria</taxon>
        <taxon>Saprospirales</taxon>
        <taxon>Saprospiraceae</taxon>
        <taxon>Candidatus Defluviibacterium</taxon>
    </lineage>
</organism>
<evidence type="ECO:0000313" key="3">
    <source>
        <dbReference type="Proteomes" id="UP000808349"/>
    </source>
</evidence>
<feature type="transmembrane region" description="Helical" evidence="1">
    <location>
        <begin position="12"/>
        <end position="30"/>
    </location>
</feature>
<accession>A0A9D7S7K4</accession>
<reference evidence="2 3" key="1">
    <citation type="submission" date="2020-10" db="EMBL/GenBank/DDBJ databases">
        <title>Connecting structure to function with the recovery of over 1000 high-quality activated sludge metagenome-assembled genomes encoding full-length rRNA genes using long-read sequencing.</title>
        <authorList>
            <person name="Singleton C.M."/>
            <person name="Petriglieri F."/>
            <person name="Kristensen J.M."/>
            <person name="Kirkegaard R.H."/>
            <person name="Michaelsen T.Y."/>
            <person name="Andersen M.H."/>
            <person name="Karst S.M."/>
            <person name="Dueholm M.S."/>
            <person name="Nielsen P.H."/>
            <person name="Albertsen M."/>
        </authorList>
    </citation>
    <scope>NUCLEOTIDE SEQUENCE [LARGE SCALE GENOMIC DNA]</scope>
    <source>
        <strain evidence="2">Ribe_18-Q3-R11-54_BAT3C.373</strain>
    </source>
</reference>
<comment type="caution">
    <text evidence="2">The sequence shown here is derived from an EMBL/GenBank/DDBJ whole genome shotgun (WGS) entry which is preliminary data.</text>
</comment>
<keyword evidence="1" id="KW-0472">Membrane</keyword>
<gene>
    <name evidence="2" type="ORF">IPO85_04840</name>
</gene>
<name>A0A9D7S7K4_9BACT</name>
<dbReference type="AlphaFoldDB" id="A0A9D7S7K4"/>
<keyword evidence="1" id="KW-1133">Transmembrane helix</keyword>
<proteinExistence type="predicted"/>
<evidence type="ECO:0000313" key="2">
    <source>
        <dbReference type="EMBL" id="MBK9716834.1"/>
    </source>
</evidence>
<sequence length="162" mass="18829">MESKRVQISTSFISLRMTAIGALLVPLIILDFNNKGELFTQLIIAIIFFAISISISIFILTYNQNKIEYDGDYFYLMNKKNNLAETIPISNVVALSYCFLGFSNGLSSYSYRVIYRTNNYEIKQFWLFPSTSTDTYVLKNEIKNRVPHVILTHDCFRKKENF</sequence>
<dbReference type="Proteomes" id="UP000808349">
    <property type="component" value="Unassembled WGS sequence"/>
</dbReference>